<accession>A0AAE4G9Y0</accession>
<keyword evidence="1" id="KW-1133">Transmembrane helix</keyword>
<reference evidence="2" key="1">
    <citation type="submission" date="2023-02" db="EMBL/GenBank/DDBJ databases">
        <title>Description of Herbaspirillum huttiense subsp. nephrolepsisexaltata and Herbaspirillum huttiense subsp. lycopersicon.</title>
        <authorList>
            <person name="Poudel M."/>
            <person name="Sharma A."/>
            <person name="Goss E."/>
            <person name="Tapia J.H."/>
            <person name="Harmon C.M."/>
            <person name="Jones J.B."/>
        </authorList>
    </citation>
    <scope>NUCLEOTIDE SEQUENCE</scope>
    <source>
        <strain evidence="2">NC40101</strain>
    </source>
</reference>
<evidence type="ECO:0000256" key="1">
    <source>
        <dbReference type="SAM" id="Phobius"/>
    </source>
</evidence>
<sequence>MPQLTDLPMQADYATILQWIYLFNSLALAQLALKQLGRRRKARALEQRFRAAQTAEWRNTAPEFMNARLGTPHAQETREDGTLLYRWRGERHWLEALYREGRCESVEVSDHLEESFPTVNTYFNCAVLAALVCAWKFSGLADAPELPVAAAGKQYLANFIVFLAGAWLLSFVLKRQRMLLNLGCIVMVVLALPLLNWP</sequence>
<feature type="transmembrane region" description="Helical" evidence="1">
    <location>
        <begin position="122"/>
        <end position="143"/>
    </location>
</feature>
<protein>
    <submittedName>
        <fullName evidence="2">Uncharacterized protein</fullName>
    </submittedName>
</protein>
<dbReference type="EMBL" id="JAVRAA010000004">
    <property type="protein sequence ID" value="MDT0337043.1"/>
    <property type="molecule type" value="Genomic_DNA"/>
</dbReference>
<keyword evidence="1" id="KW-0472">Membrane</keyword>
<proteinExistence type="predicted"/>
<feature type="transmembrane region" description="Helical" evidence="1">
    <location>
        <begin position="155"/>
        <end position="172"/>
    </location>
</feature>
<keyword evidence="1" id="KW-0812">Transmembrane</keyword>
<dbReference type="AlphaFoldDB" id="A0AAE4G9Y0"/>
<dbReference type="RefSeq" id="WP_310837868.1">
    <property type="nucleotide sequence ID" value="NZ_JAVLSM010000009.1"/>
</dbReference>
<name>A0AAE4G9Y0_9BURK</name>
<comment type="caution">
    <text evidence="2">The sequence shown here is derived from an EMBL/GenBank/DDBJ whole genome shotgun (WGS) entry which is preliminary data.</text>
</comment>
<feature type="transmembrane region" description="Helical" evidence="1">
    <location>
        <begin position="16"/>
        <end position="33"/>
    </location>
</feature>
<gene>
    <name evidence="2" type="ORF">RJN63_09415</name>
</gene>
<evidence type="ECO:0000313" key="2">
    <source>
        <dbReference type="EMBL" id="MDT0337043.1"/>
    </source>
</evidence>
<feature type="transmembrane region" description="Helical" evidence="1">
    <location>
        <begin position="179"/>
        <end position="197"/>
    </location>
</feature>
<organism evidence="2">
    <name type="scientific">Herbaspirillum huttiense subsp. nephrolepidis</name>
    <dbReference type="NCBI Taxonomy" id="3075126"/>
    <lineage>
        <taxon>Bacteria</taxon>
        <taxon>Pseudomonadati</taxon>
        <taxon>Pseudomonadota</taxon>
        <taxon>Betaproteobacteria</taxon>
        <taxon>Burkholderiales</taxon>
        <taxon>Oxalobacteraceae</taxon>
        <taxon>Herbaspirillum</taxon>
    </lineage>
</organism>